<dbReference type="EMBL" id="QDEB01048063">
    <property type="protein sequence ID" value="RZC37914.1"/>
    <property type="molecule type" value="Genomic_DNA"/>
</dbReference>
<keyword evidence="5" id="KW-0479">Metal-binding</keyword>
<evidence type="ECO:0000256" key="1">
    <source>
        <dbReference type="ARBA" id="ARBA00000077"/>
    </source>
</evidence>
<dbReference type="OrthoDB" id="407198at2759"/>
<accession>A0A482VYR6</accession>
<keyword evidence="6" id="KW-0255">Endonuclease</keyword>
<evidence type="ECO:0000256" key="3">
    <source>
        <dbReference type="ARBA" id="ARBA00012180"/>
    </source>
</evidence>
<comment type="caution">
    <text evidence="9">The sequence shown here is derived from an EMBL/GenBank/DDBJ whole genome shotgun (WGS) entry which is preliminary data.</text>
</comment>
<dbReference type="AlphaFoldDB" id="A0A482VYR6"/>
<protein>
    <recommendedName>
        <fullName evidence="3">ribonuclease H</fullName>
        <ecNumber evidence="3">3.1.26.4</ecNumber>
    </recommendedName>
</protein>
<dbReference type="Proteomes" id="UP000292052">
    <property type="component" value="Unassembled WGS sequence"/>
</dbReference>
<dbReference type="InterPro" id="IPR036397">
    <property type="entry name" value="RNaseH_sf"/>
</dbReference>
<comment type="similarity">
    <text evidence="2">Belongs to the RNase H family.</text>
</comment>
<dbReference type="SUPFAM" id="SSF53098">
    <property type="entry name" value="Ribonuclease H-like"/>
    <property type="match status" value="1"/>
</dbReference>
<comment type="catalytic activity">
    <reaction evidence="1">
        <text>Endonucleolytic cleavage to 5'-phosphomonoester.</text>
        <dbReference type="EC" id="3.1.26.4"/>
    </reaction>
</comment>
<dbReference type="InterPro" id="IPR012337">
    <property type="entry name" value="RNaseH-like_sf"/>
</dbReference>
<evidence type="ECO:0000256" key="5">
    <source>
        <dbReference type="ARBA" id="ARBA00022723"/>
    </source>
</evidence>
<dbReference type="STRING" id="1661398.A0A482VYR6"/>
<evidence type="ECO:0000313" key="9">
    <source>
        <dbReference type="EMBL" id="RZC37914.1"/>
    </source>
</evidence>
<dbReference type="Gene3D" id="3.30.420.10">
    <property type="entry name" value="Ribonuclease H-like superfamily/Ribonuclease H"/>
    <property type="match status" value="1"/>
</dbReference>
<dbReference type="Pfam" id="PF00075">
    <property type="entry name" value="RNase_H"/>
    <property type="match status" value="1"/>
</dbReference>
<evidence type="ECO:0000256" key="7">
    <source>
        <dbReference type="ARBA" id="ARBA00022801"/>
    </source>
</evidence>
<proteinExistence type="inferred from homology"/>
<dbReference type="GO" id="GO:0004523">
    <property type="term" value="F:RNA-DNA hybrid ribonuclease activity"/>
    <property type="evidence" value="ECO:0007669"/>
    <property type="project" value="UniProtKB-EC"/>
</dbReference>
<dbReference type="PROSITE" id="PS50879">
    <property type="entry name" value="RNASE_H_1"/>
    <property type="match status" value="1"/>
</dbReference>
<feature type="domain" description="RNase H type-1" evidence="8">
    <location>
        <begin position="4"/>
        <end position="138"/>
    </location>
</feature>
<gene>
    <name evidence="9" type="ORF">BDFB_008858</name>
</gene>
<dbReference type="InterPro" id="IPR050092">
    <property type="entry name" value="RNase_H"/>
</dbReference>
<dbReference type="GO" id="GO:0043137">
    <property type="term" value="P:DNA replication, removal of RNA primer"/>
    <property type="evidence" value="ECO:0007669"/>
    <property type="project" value="TreeGrafter"/>
</dbReference>
<evidence type="ECO:0000256" key="6">
    <source>
        <dbReference type="ARBA" id="ARBA00022759"/>
    </source>
</evidence>
<evidence type="ECO:0000313" key="10">
    <source>
        <dbReference type="Proteomes" id="UP000292052"/>
    </source>
</evidence>
<organism evidence="9 10">
    <name type="scientific">Asbolus verrucosus</name>
    <name type="common">Desert ironclad beetle</name>
    <dbReference type="NCBI Taxonomy" id="1661398"/>
    <lineage>
        <taxon>Eukaryota</taxon>
        <taxon>Metazoa</taxon>
        <taxon>Ecdysozoa</taxon>
        <taxon>Arthropoda</taxon>
        <taxon>Hexapoda</taxon>
        <taxon>Insecta</taxon>
        <taxon>Pterygota</taxon>
        <taxon>Neoptera</taxon>
        <taxon>Endopterygota</taxon>
        <taxon>Coleoptera</taxon>
        <taxon>Polyphaga</taxon>
        <taxon>Cucujiformia</taxon>
        <taxon>Tenebrionidae</taxon>
        <taxon>Pimeliinae</taxon>
        <taxon>Asbolus</taxon>
    </lineage>
</organism>
<name>A0A482VYR6_ASBVE</name>
<dbReference type="GO" id="GO:0046872">
    <property type="term" value="F:metal ion binding"/>
    <property type="evidence" value="ECO:0007669"/>
    <property type="project" value="UniProtKB-KW"/>
</dbReference>
<dbReference type="InterPro" id="IPR002156">
    <property type="entry name" value="RNaseH_domain"/>
</dbReference>
<evidence type="ECO:0000259" key="8">
    <source>
        <dbReference type="PROSITE" id="PS50879"/>
    </source>
</evidence>
<keyword evidence="7" id="KW-0378">Hydrolase</keyword>
<dbReference type="EC" id="3.1.26.4" evidence="3"/>
<dbReference type="PANTHER" id="PTHR10642">
    <property type="entry name" value="RIBONUCLEASE H1"/>
    <property type="match status" value="1"/>
</dbReference>
<dbReference type="GO" id="GO:0003676">
    <property type="term" value="F:nucleic acid binding"/>
    <property type="evidence" value="ECO:0007669"/>
    <property type="project" value="InterPro"/>
</dbReference>
<keyword evidence="4" id="KW-0540">Nuclease</keyword>
<dbReference type="PANTHER" id="PTHR10642:SF26">
    <property type="entry name" value="RIBONUCLEASE H1"/>
    <property type="match status" value="1"/>
</dbReference>
<sequence>MAQEKDFFVVYAAGACKNNGKEDAKAGIGVYFLATGEEVTEIVKDVPVTNNIAELRACTRATEKAIENDSEYVVKCMNEWICKWKNNNWKTISTYNDVKNKDLIDDLGELCELIEVKWEHIPCCENMVADKLAKQAIAD</sequence>
<evidence type="ECO:0000256" key="4">
    <source>
        <dbReference type="ARBA" id="ARBA00022722"/>
    </source>
</evidence>
<evidence type="ECO:0000256" key="2">
    <source>
        <dbReference type="ARBA" id="ARBA00005300"/>
    </source>
</evidence>
<keyword evidence="10" id="KW-1185">Reference proteome</keyword>
<reference evidence="9 10" key="1">
    <citation type="submission" date="2017-03" db="EMBL/GenBank/DDBJ databases">
        <title>Genome of the blue death feigning beetle - Asbolus verrucosus.</title>
        <authorList>
            <person name="Rider S.D."/>
        </authorList>
    </citation>
    <scope>NUCLEOTIDE SEQUENCE [LARGE SCALE GENOMIC DNA]</scope>
    <source>
        <strain evidence="9">Butters</strain>
        <tissue evidence="9">Head and leg muscle</tissue>
    </source>
</reference>